<keyword evidence="2 4" id="KW-0378">Hydrolase</keyword>
<evidence type="ECO:0000313" key="4">
    <source>
        <dbReference type="EMBL" id="BDE97115.1"/>
    </source>
</evidence>
<dbReference type="InterPro" id="IPR037483">
    <property type="entry name" value="YjjU-like"/>
</dbReference>
<dbReference type="PROSITE" id="PS51635">
    <property type="entry name" value="PNPLA"/>
    <property type="match status" value="1"/>
</dbReference>
<protein>
    <submittedName>
        <fullName evidence="4">Alpha-beta hydrolase esterase</fullName>
    </submittedName>
</protein>
<feature type="short sequence motif" description="DGA/G" evidence="2">
    <location>
        <begin position="175"/>
        <end position="177"/>
    </location>
</feature>
<proteinExistence type="predicted"/>
<evidence type="ECO:0000256" key="2">
    <source>
        <dbReference type="PROSITE-ProRule" id="PRU01161"/>
    </source>
</evidence>
<reference evidence="4 5" key="1">
    <citation type="submission" date="2022-01" db="EMBL/GenBank/DDBJ databases">
        <title>Novel bile acid biosynthetic pathways are enriched in the microbiome of centenarians.</title>
        <authorList>
            <person name="Sato Y."/>
            <person name="Atarashi K."/>
            <person name="Plichta R.D."/>
            <person name="Arai Y."/>
            <person name="Sasajima S."/>
            <person name="Kearney M.S."/>
            <person name="Suda W."/>
            <person name="Takeshita K."/>
            <person name="Sasaki T."/>
            <person name="Okamoto S."/>
            <person name="Skelly N.A."/>
            <person name="Okamura Y."/>
            <person name="Vlamakis H."/>
            <person name="Li Y."/>
            <person name="Tanoue T."/>
            <person name="Takei H."/>
            <person name="Nittono H."/>
            <person name="Narushima S."/>
            <person name="Irie J."/>
            <person name="Itoh H."/>
            <person name="Moriya K."/>
            <person name="Sugiura Y."/>
            <person name="Suematsu M."/>
            <person name="Moritoki N."/>
            <person name="Shibata S."/>
            <person name="Littman R.D."/>
            <person name="Fischbach A.M."/>
            <person name="Uwamino Y."/>
            <person name="Inoue T."/>
            <person name="Honda A."/>
            <person name="Hattori M."/>
            <person name="Murai T."/>
            <person name="Xavier J.R."/>
            <person name="Hirose N."/>
            <person name="Honda K."/>
        </authorList>
    </citation>
    <scope>NUCLEOTIDE SEQUENCE [LARGE SCALE GENOMIC DNA]</scope>
    <source>
        <strain evidence="4 5">CE91-St30</strain>
    </source>
</reference>
<gene>
    <name evidence="4" type="ORF">CE91St30_24480</name>
</gene>
<keyword evidence="2" id="KW-0442">Lipid degradation</keyword>
<keyword evidence="1 2" id="KW-0443">Lipid metabolism</keyword>
<dbReference type="EMBL" id="AP025564">
    <property type="protein sequence ID" value="BDE97115.1"/>
    <property type="molecule type" value="Genomic_DNA"/>
</dbReference>
<sequence length="302" mass="33862">MESLTVNIPDVALVIEGGGMRASYTAGAIVTLLERGLHFGKVYGISAGSSHAVNYVSRDMERTKASFVDLVNDPQFGGVASMLSGKGYFNGPYLYEGVAEQLAGTDEVFAFDWDTFRANPADVHIEGFDWDTGETVAWTKADMPTMRAMMLRVRASSTMPIFMPPTVIDGRTYMDGGMGDSWGVLLDAARRDGFERFFIVRSQKRGYRKKPLGSVSQALFRAAFRQHPLVAQRSIERWRFYNDILDEVERLEAEGSAMVFYPEEMPVSNKETRYDRLRAAYDRGYAQAQREADSWVSWLGVS</sequence>
<dbReference type="CDD" id="cd07208">
    <property type="entry name" value="Pat_hypo_Ecoli_yjju_like"/>
    <property type="match status" value="1"/>
</dbReference>
<dbReference type="Pfam" id="PF19890">
    <property type="entry name" value="DUF6363"/>
    <property type="match status" value="1"/>
</dbReference>
<feature type="active site" description="Proton acceptor" evidence="2">
    <location>
        <position position="175"/>
    </location>
</feature>
<feature type="active site" description="Nucleophile" evidence="2">
    <location>
        <position position="46"/>
    </location>
</feature>
<name>A0ABM7WL72_9ACTN</name>
<feature type="short sequence motif" description="GXSXG" evidence="2">
    <location>
        <begin position="44"/>
        <end position="48"/>
    </location>
</feature>
<evidence type="ECO:0000259" key="3">
    <source>
        <dbReference type="PROSITE" id="PS51635"/>
    </source>
</evidence>
<feature type="domain" description="PNPLA" evidence="3">
    <location>
        <begin position="13"/>
        <end position="190"/>
    </location>
</feature>
<dbReference type="InterPro" id="IPR016035">
    <property type="entry name" value="Acyl_Trfase/lysoPLipase"/>
</dbReference>
<evidence type="ECO:0000313" key="5">
    <source>
        <dbReference type="Proteomes" id="UP001320544"/>
    </source>
</evidence>
<dbReference type="InterPro" id="IPR045943">
    <property type="entry name" value="DUF6363"/>
</dbReference>
<dbReference type="GO" id="GO:0016787">
    <property type="term" value="F:hydrolase activity"/>
    <property type="evidence" value="ECO:0007669"/>
    <property type="project" value="UniProtKB-KW"/>
</dbReference>
<dbReference type="InterPro" id="IPR002641">
    <property type="entry name" value="PNPLA_dom"/>
</dbReference>
<dbReference type="SUPFAM" id="SSF52151">
    <property type="entry name" value="FabD/lysophospholipase-like"/>
    <property type="match status" value="1"/>
</dbReference>
<dbReference type="RefSeq" id="WP_102377493.1">
    <property type="nucleotide sequence ID" value="NZ_AP025564.1"/>
</dbReference>
<evidence type="ECO:0000256" key="1">
    <source>
        <dbReference type="ARBA" id="ARBA00023098"/>
    </source>
</evidence>
<dbReference type="Proteomes" id="UP001320544">
    <property type="component" value="Chromosome"/>
</dbReference>
<accession>A0ABM7WL72</accession>
<comment type="caution">
    <text evidence="2">Lacks conserved residue(s) required for the propagation of feature annotation.</text>
</comment>
<keyword evidence="5" id="KW-1185">Reference proteome</keyword>
<dbReference type="Pfam" id="PF01734">
    <property type="entry name" value="Patatin"/>
    <property type="match status" value="1"/>
</dbReference>
<organism evidence="4 5">
    <name type="scientific">Raoultibacter timonensis</name>
    <dbReference type="NCBI Taxonomy" id="1907662"/>
    <lineage>
        <taxon>Bacteria</taxon>
        <taxon>Bacillati</taxon>
        <taxon>Actinomycetota</taxon>
        <taxon>Coriobacteriia</taxon>
        <taxon>Eggerthellales</taxon>
        <taxon>Eggerthellaceae</taxon>
        <taxon>Raoultibacter</taxon>
    </lineage>
</organism>
<dbReference type="Gene3D" id="3.40.1090.10">
    <property type="entry name" value="Cytosolic phospholipase A2 catalytic domain"/>
    <property type="match status" value="2"/>
</dbReference>